<evidence type="ECO:0008006" key="3">
    <source>
        <dbReference type="Google" id="ProtNLM"/>
    </source>
</evidence>
<reference evidence="1 2" key="1">
    <citation type="submission" date="2021-05" db="EMBL/GenBank/DDBJ databases">
        <title>Molecular characterization for Shewanella algae harboring chromosomal blaOXA-55-like strains isolated from clinical and environment sample.</title>
        <authorList>
            <person name="Ohama Y."/>
            <person name="Aoki K."/>
            <person name="Harada S."/>
            <person name="Moriya K."/>
            <person name="Ishii Y."/>
            <person name="Tateda K."/>
        </authorList>
    </citation>
    <scope>NUCLEOTIDE SEQUENCE [LARGE SCALE GENOMIC DNA]</scope>
    <source>
        <strain evidence="1 2">MBTL60-118</strain>
    </source>
</reference>
<organism evidence="1 2">
    <name type="scientific">Shewanella colwelliana</name>
    <name type="common">Alteromonas colwelliana</name>
    <dbReference type="NCBI Taxonomy" id="23"/>
    <lineage>
        <taxon>Bacteria</taxon>
        <taxon>Pseudomonadati</taxon>
        <taxon>Pseudomonadota</taxon>
        <taxon>Gammaproteobacteria</taxon>
        <taxon>Alteromonadales</taxon>
        <taxon>Shewanellaceae</taxon>
        <taxon>Shewanella</taxon>
    </lineage>
</organism>
<proteinExistence type="predicted"/>
<name>A0ABQ4P1D6_SHECO</name>
<protein>
    <recommendedName>
        <fullName evidence="3">DUF2007 domain-containing protein</fullName>
    </recommendedName>
</protein>
<comment type="caution">
    <text evidence="1">The sequence shown here is derived from an EMBL/GenBank/DDBJ whole genome shotgun (WGS) entry which is preliminary data.</text>
</comment>
<sequence>MMCNETETRYQKISAAVAELEIKDAISFLSGMLGGMAYLGGHDIKFEDELMEVSIKIKQPQKLN</sequence>
<evidence type="ECO:0000313" key="1">
    <source>
        <dbReference type="EMBL" id="GIU40988.1"/>
    </source>
</evidence>
<dbReference type="EMBL" id="BPEU01000013">
    <property type="protein sequence ID" value="GIU40988.1"/>
    <property type="molecule type" value="Genomic_DNA"/>
</dbReference>
<keyword evidence="2" id="KW-1185">Reference proteome</keyword>
<accession>A0ABQ4P1D6</accession>
<dbReference type="RefSeq" id="WP_220756909.1">
    <property type="nucleotide sequence ID" value="NZ_BPEU01000013.1"/>
</dbReference>
<gene>
    <name evidence="1" type="ORF">TUM3794_20290</name>
</gene>
<dbReference type="Proteomes" id="UP000773469">
    <property type="component" value="Unassembled WGS sequence"/>
</dbReference>
<evidence type="ECO:0000313" key="2">
    <source>
        <dbReference type="Proteomes" id="UP000773469"/>
    </source>
</evidence>